<comment type="caution">
    <text evidence="2">The sequence shown here is derived from an EMBL/GenBank/DDBJ whole genome shotgun (WGS) entry which is preliminary data.</text>
</comment>
<dbReference type="Gene3D" id="3.90.1210.10">
    <property type="entry name" value="Antifreeze-like/N-acetylneuraminic acid synthase C-terminal domain"/>
    <property type="match status" value="1"/>
</dbReference>
<dbReference type="GO" id="GO:0016051">
    <property type="term" value="P:carbohydrate biosynthetic process"/>
    <property type="evidence" value="ECO:0007669"/>
    <property type="project" value="InterPro"/>
</dbReference>
<accession>A0A9D2M3R4</accession>
<dbReference type="NCBIfam" id="TIGR03569">
    <property type="entry name" value="NeuB_NnaB"/>
    <property type="match status" value="1"/>
</dbReference>
<dbReference type="CDD" id="cd11615">
    <property type="entry name" value="SAF_NeuB_like"/>
    <property type="match status" value="1"/>
</dbReference>
<dbReference type="Proteomes" id="UP000824209">
    <property type="component" value="Unassembled WGS sequence"/>
</dbReference>
<gene>
    <name evidence="2" type="primary">neuB</name>
    <name evidence="2" type="ORF">H9943_07970</name>
</gene>
<dbReference type="SUPFAM" id="SSF51569">
    <property type="entry name" value="Aldolase"/>
    <property type="match status" value="1"/>
</dbReference>
<dbReference type="GO" id="GO:0050462">
    <property type="term" value="F:N-acetylneuraminate synthase activity"/>
    <property type="evidence" value="ECO:0007669"/>
    <property type="project" value="UniProtKB-EC"/>
</dbReference>
<dbReference type="PANTHER" id="PTHR42966:SF1">
    <property type="entry name" value="SIALIC ACID SYNTHASE"/>
    <property type="match status" value="1"/>
</dbReference>
<protein>
    <submittedName>
        <fullName evidence="2">N-acetylneuraminate synthase</fullName>
        <ecNumber evidence="2">2.5.1.56</ecNumber>
    </submittedName>
</protein>
<dbReference type="InterPro" id="IPR013974">
    <property type="entry name" value="SAF"/>
</dbReference>
<dbReference type="InterPro" id="IPR013132">
    <property type="entry name" value="PseI/NeuA/B-like_N"/>
</dbReference>
<dbReference type="EMBL" id="DWYA01000065">
    <property type="protein sequence ID" value="HJB40315.1"/>
    <property type="molecule type" value="Genomic_DNA"/>
</dbReference>
<evidence type="ECO:0000313" key="3">
    <source>
        <dbReference type="Proteomes" id="UP000824209"/>
    </source>
</evidence>
<dbReference type="InterPro" id="IPR051690">
    <property type="entry name" value="PseI-like"/>
</dbReference>
<dbReference type="Gene3D" id="3.20.20.70">
    <property type="entry name" value="Aldolase class I"/>
    <property type="match status" value="1"/>
</dbReference>
<name>A0A9D2M3R4_9FIRM</name>
<dbReference type="Pfam" id="PF08666">
    <property type="entry name" value="SAF"/>
    <property type="match status" value="1"/>
</dbReference>
<evidence type="ECO:0000313" key="2">
    <source>
        <dbReference type="EMBL" id="HJB40315.1"/>
    </source>
</evidence>
<dbReference type="InterPro" id="IPR006190">
    <property type="entry name" value="SAF_AFP_Neu5Ac"/>
</dbReference>
<proteinExistence type="predicted"/>
<dbReference type="SMART" id="SM00858">
    <property type="entry name" value="SAF"/>
    <property type="match status" value="1"/>
</dbReference>
<dbReference type="PANTHER" id="PTHR42966">
    <property type="entry name" value="N-ACETYLNEURAMINATE SYNTHASE"/>
    <property type="match status" value="1"/>
</dbReference>
<dbReference type="PROSITE" id="PS50844">
    <property type="entry name" value="AFP_LIKE"/>
    <property type="match status" value="1"/>
</dbReference>
<dbReference type="SUPFAM" id="SSF51269">
    <property type="entry name" value="AFP III-like domain"/>
    <property type="match status" value="1"/>
</dbReference>
<keyword evidence="2" id="KW-0808">Transferase</keyword>
<dbReference type="GO" id="GO:0047444">
    <property type="term" value="F:N-acylneuraminate-9-phosphate synthase activity"/>
    <property type="evidence" value="ECO:0007669"/>
    <property type="project" value="TreeGrafter"/>
</dbReference>
<dbReference type="InterPro" id="IPR020007">
    <property type="entry name" value="NeuB/NeuA"/>
</dbReference>
<organism evidence="2 3">
    <name type="scientific">Candidatus Ruthenibacterium avium</name>
    <dbReference type="NCBI Taxonomy" id="2838751"/>
    <lineage>
        <taxon>Bacteria</taxon>
        <taxon>Bacillati</taxon>
        <taxon>Bacillota</taxon>
        <taxon>Clostridia</taxon>
        <taxon>Eubacteriales</taxon>
        <taxon>Oscillospiraceae</taxon>
        <taxon>Ruthenibacterium</taxon>
    </lineage>
</organism>
<dbReference type="EC" id="2.5.1.56" evidence="2"/>
<dbReference type="InterPro" id="IPR036732">
    <property type="entry name" value="AFP_Neu5c_C_sf"/>
</dbReference>
<dbReference type="InterPro" id="IPR013785">
    <property type="entry name" value="Aldolase_TIM"/>
</dbReference>
<dbReference type="Pfam" id="PF03102">
    <property type="entry name" value="NeuB"/>
    <property type="match status" value="1"/>
</dbReference>
<dbReference type="AlphaFoldDB" id="A0A9D2M3R4"/>
<feature type="domain" description="AFP-like" evidence="1">
    <location>
        <begin position="279"/>
        <end position="331"/>
    </location>
</feature>
<reference evidence="2" key="1">
    <citation type="journal article" date="2021" name="PeerJ">
        <title>Extensive microbial diversity within the chicken gut microbiome revealed by metagenomics and culture.</title>
        <authorList>
            <person name="Gilroy R."/>
            <person name="Ravi A."/>
            <person name="Getino M."/>
            <person name="Pursley I."/>
            <person name="Horton D.L."/>
            <person name="Alikhan N.F."/>
            <person name="Baker D."/>
            <person name="Gharbi K."/>
            <person name="Hall N."/>
            <person name="Watson M."/>
            <person name="Adriaenssens E.M."/>
            <person name="Foster-Nyarko E."/>
            <person name="Jarju S."/>
            <person name="Secka A."/>
            <person name="Antonio M."/>
            <person name="Oren A."/>
            <person name="Chaudhuri R.R."/>
            <person name="La Ragione R."/>
            <person name="Hildebrand F."/>
            <person name="Pallen M.J."/>
        </authorList>
    </citation>
    <scope>NUCLEOTIDE SEQUENCE</scope>
    <source>
        <strain evidence="2">ChiBcec8-14828</strain>
    </source>
</reference>
<evidence type="ECO:0000259" key="1">
    <source>
        <dbReference type="PROSITE" id="PS50844"/>
    </source>
</evidence>
<dbReference type="InterPro" id="IPR057736">
    <property type="entry name" value="SAF_PseI/NeuA/NeuB"/>
</dbReference>
<reference evidence="2" key="2">
    <citation type="submission" date="2021-04" db="EMBL/GenBank/DDBJ databases">
        <authorList>
            <person name="Gilroy R."/>
        </authorList>
    </citation>
    <scope>NUCLEOTIDE SEQUENCE</scope>
    <source>
        <strain evidence="2">ChiBcec8-14828</strain>
    </source>
</reference>
<sequence>MSILIIAEAGVNHNGSLERAKEMALAAKNAGADIVKYQTAVPEQVVSRFAEKAEYQKQQTGSEESQLEMIKKIHFGFEEHRQLKAYCDEIGIRYLSTPFDLDSIDFLATLDMPVWKIPSGEITNLPYLEKVAALKKPLILSTGMSMLSEIEDALAVLEENGCEDVTLLHCNTEYPTPMEDVNLLAMRDLEEQFALPVGFSDHTLGIEADIAAVALGACVIEKHFTLDKTLEGPDHKASLEPDELAAMVRAVRNIEKALGSGEKHVTPSEAKNRPIARKSIVAKRAIAKGETFTAENLTTKRPGDGISPMLWYEVLGQTAKRDFAEDEKISL</sequence>